<comment type="caution">
    <text evidence="1">The sequence shown here is derived from an EMBL/GenBank/DDBJ whole genome shotgun (WGS) entry which is preliminary data.</text>
</comment>
<dbReference type="AlphaFoldDB" id="A0AAD6TQP9"/>
<evidence type="ECO:0000313" key="1">
    <source>
        <dbReference type="EMBL" id="KAJ7074845.1"/>
    </source>
</evidence>
<dbReference type="EMBL" id="JARJCN010000110">
    <property type="protein sequence ID" value="KAJ7074845.1"/>
    <property type="molecule type" value="Genomic_DNA"/>
</dbReference>
<name>A0AAD6TQP9_9AGAR</name>
<proteinExistence type="predicted"/>
<dbReference type="Proteomes" id="UP001222325">
    <property type="component" value="Unassembled WGS sequence"/>
</dbReference>
<evidence type="ECO:0000313" key="2">
    <source>
        <dbReference type="Proteomes" id="UP001222325"/>
    </source>
</evidence>
<reference evidence="1" key="1">
    <citation type="submission" date="2023-03" db="EMBL/GenBank/DDBJ databases">
        <title>Massive genome expansion in bonnet fungi (Mycena s.s.) driven by repeated elements and novel gene families across ecological guilds.</title>
        <authorList>
            <consortium name="Lawrence Berkeley National Laboratory"/>
            <person name="Harder C.B."/>
            <person name="Miyauchi S."/>
            <person name="Viragh M."/>
            <person name="Kuo A."/>
            <person name="Thoen E."/>
            <person name="Andreopoulos B."/>
            <person name="Lu D."/>
            <person name="Skrede I."/>
            <person name="Drula E."/>
            <person name="Henrissat B."/>
            <person name="Morin E."/>
            <person name="Kohler A."/>
            <person name="Barry K."/>
            <person name="LaButti K."/>
            <person name="Morin E."/>
            <person name="Salamov A."/>
            <person name="Lipzen A."/>
            <person name="Mereny Z."/>
            <person name="Hegedus B."/>
            <person name="Baldrian P."/>
            <person name="Stursova M."/>
            <person name="Weitz H."/>
            <person name="Taylor A."/>
            <person name="Grigoriev I.V."/>
            <person name="Nagy L.G."/>
            <person name="Martin F."/>
            <person name="Kauserud H."/>
        </authorList>
    </citation>
    <scope>NUCLEOTIDE SEQUENCE</scope>
    <source>
        <strain evidence="1">CBHHK173m</strain>
    </source>
</reference>
<accession>A0AAD6TQP9</accession>
<protein>
    <submittedName>
        <fullName evidence="1">Uncharacterized protein</fullName>
    </submittedName>
</protein>
<gene>
    <name evidence="1" type="ORF">B0H15DRAFT_868703</name>
</gene>
<keyword evidence="2" id="KW-1185">Reference proteome</keyword>
<sequence length="326" mass="37057">MIDVRAFVVQAMWQRSFLRVGVRRFSRQEGYIEPPRGRKRLVSTLNASLITPADYMDLSGRFGFIFDPGSKGSRRVLYYAERKPLPIPFPDDTHGFVYYHSQPHISPLAGSVRFRVTQDNAPSSFAHGHDLLSPSGAPWQTLLPQIACRPTFTWLASYLLRDGLVAEELLSRCRDVFRERASIHPNKILFTFDSSFLIDLSSETDLTVAGDTLHTLSLDTFRVGTRVYPWTGSALARFEASTLPEYAGRRMIHLRFIKVLKPVSPLIDLQTYRGRMQEPREGELFTVSHYGRLPKPWAYDIDASKTTVASALRQLWDNSKSVTTSL</sequence>
<organism evidence="1 2">
    <name type="scientific">Mycena belliarum</name>
    <dbReference type="NCBI Taxonomy" id="1033014"/>
    <lineage>
        <taxon>Eukaryota</taxon>
        <taxon>Fungi</taxon>
        <taxon>Dikarya</taxon>
        <taxon>Basidiomycota</taxon>
        <taxon>Agaricomycotina</taxon>
        <taxon>Agaricomycetes</taxon>
        <taxon>Agaricomycetidae</taxon>
        <taxon>Agaricales</taxon>
        <taxon>Marasmiineae</taxon>
        <taxon>Mycenaceae</taxon>
        <taxon>Mycena</taxon>
    </lineage>
</organism>